<dbReference type="AlphaFoldDB" id="A0AAV4BAR6"/>
<accession>A0AAV4BAR6</accession>
<keyword evidence="2" id="KW-1185">Reference proteome</keyword>
<organism evidence="1 2">
    <name type="scientific">Plakobranchus ocellatus</name>
    <dbReference type="NCBI Taxonomy" id="259542"/>
    <lineage>
        <taxon>Eukaryota</taxon>
        <taxon>Metazoa</taxon>
        <taxon>Spiralia</taxon>
        <taxon>Lophotrochozoa</taxon>
        <taxon>Mollusca</taxon>
        <taxon>Gastropoda</taxon>
        <taxon>Heterobranchia</taxon>
        <taxon>Euthyneura</taxon>
        <taxon>Panpulmonata</taxon>
        <taxon>Sacoglossa</taxon>
        <taxon>Placobranchoidea</taxon>
        <taxon>Plakobranchidae</taxon>
        <taxon>Plakobranchus</taxon>
    </lineage>
</organism>
<protein>
    <submittedName>
        <fullName evidence="1">Uncharacterized protein</fullName>
    </submittedName>
</protein>
<proteinExistence type="predicted"/>
<comment type="caution">
    <text evidence="1">The sequence shown here is derived from an EMBL/GenBank/DDBJ whole genome shotgun (WGS) entry which is preliminary data.</text>
</comment>
<evidence type="ECO:0000313" key="1">
    <source>
        <dbReference type="EMBL" id="GFO16185.1"/>
    </source>
</evidence>
<dbReference type="Gene3D" id="2.60.120.10">
    <property type="entry name" value="Jelly Rolls"/>
    <property type="match status" value="2"/>
</dbReference>
<gene>
    <name evidence="1" type="ORF">PoB_004269000</name>
</gene>
<dbReference type="Proteomes" id="UP000735302">
    <property type="component" value="Unassembled WGS sequence"/>
</dbReference>
<dbReference type="EMBL" id="BLXT01004654">
    <property type="protein sequence ID" value="GFO16185.1"/>
    <property type="molecule type" value="Genomic_DNA"/>
</dbReference>
<evidence type="ECO:0000313" key="2">
    <source>
        <dbReference type="Proteomes" id="UP000735302"/>
    </source>
</evidence>
<name>A0AAV4BAR6_9GAST</name>
<reference evidence="1 2" key="1">
    <citation type="journal article" date="2021" name="Elife">
        <title>Chloroplast acquisition without the gene transfer in kleptoplastic sea slugs, Plakobranchus ocellatus.</title>
        <authorList>
            <person name="Maeda T."/>
            <person name="Takahashi S."/>
            <person name="Yoshida T."/>
            <person name="Shimamura S."/>
            <person name="Takaki Y."/>
            <person name="Nagai Y."/>
            <person name="Toyoda A."/>
            <person name="Suzuki Y."/>
            <person name="Arimoto A."/>
            <person name="Ishii H."/>
            <person name="Satoh N."/>
            <person name="Nishiyama T."/>
            <person name="Hasebe M."/>
            <person name="Maruyama T."/>
            <person name="Minagawa J."/>
            <person name="Obokata J."/>
            <person name="Shigenobu S."/>
        </authorList>
    </citation>
    <scope>NUCLEOTIDE SEQUENCE [LARGE SCALE GENOMIC DNA]</scope>
</reference>
<sequence>MVRVWYHDGSDSDPTQPHMLHPDQYLTLQDLNQEIGLEFFQKYAKFRRLFSEQECWVAFNRPEGDSHPIRRKYLQNLGVLVN</sequence>
<dbReference type="InterPro" id="IPR014710">
    <property type="entry name" value="RmlC-like_jellyroll"/>
</dbReference>